<dbReference type="GO" id="GO:0005829">
    <property type="term" value="C:cytosol"/>
    <property type="evidence" value="ECO:0007669"/>
    <property type="project" value="TreeGrafter"/>
</dbReference>
<reference evidence="10 11" key="1">
    <citation type="submission" date="2016-10" db="EMBL/GenBank/DDBJ databases">
        <authorList>
            <person name="de Groot N.N."/>
        </authorList>
    </citation>
    <scope>NUCLEOTIDE SEQUENCE [LARGE SCALE GENOMIC DNA]</scope>
    <source>
        <strain evidence="10 11">CPCC 100156</strain>
    </source>
</reference>
<keyword evidence="1" id="KW-0597">Phosphoprotein</keyword>
<comment type="caution">
    <text evidence="6">Lacks conserved residue(s) required for the propagation of feature annotation.</text>
</comment>
<evidence type="ECO:0000259" key="8">
    <source>
        <dbReference type="PROSITE" id="PS50110"/>
    </source>
</evidence>
<evidence type="ECO:0000256" key="1">
    <source>
        <dbReference type="ARBA" id="ARBA00022553"/>
    </source>
</evidence>
<dbReference type="GO" id="GO:0032993">
    <property type="term" value="C:protein-DNA complex"/>
    <property type="evidence" value="ECO:0007669"/>
    <property type="project" value="TreeGrafter"/>
</dbReference>
<keyword evidence="2" id="KW-0902">Two-component regulatory system</keyword>
<dbReference type="InterPro" id="IPR016032">
    <property type="entry name" value="Sig_transdc_resp-reg_C-effctor"/>
</dbReference>
<dbReference type="GO" id="GO:0000156">
    <property type="term" value="F:phosphorelay response regulator activity"/>
    <property type="evidence" value="ECO:0007669"/>
    <property type="project" value="TreeGrafter"/>
</dbReference>
<dbReference type="InterPro" id="IPR039420">
    <property type="entry name" value="WalR-like"/>
</dbReference>
<dbReference type="AlphaFoldDB" id="A0A1G6SUL2"/>
<evidence type="ECO:0000256" key="5">
    <source>
        <dbReference type="ARBA" id="ARBA00023163"/>
    </source>
</evidence>
<dbReference type="InterPro" id="IPR011006">
    <property type="entry name" value="CheY-like_superfamily"/>
</dbReference>
<dbReference type="SMART" id="SM00862">
    <property type="entry name" value="Trans_reg_C"/>
    <property type="match status" value="1"/>
</dbReference>
<dbReference type="STRING" id="938405.SAMN02927895_02415"/>
<dbReference type="RefSeq" id="WP_090663418.1">
    <property type="nucleotide sequence ID" value="NZ_FMZX01000005.1"/>
</dbReference>
<dbReference type="Gene3D" id="3.40.50.2300">
    <property type="match status" value="1"/>
</dbReference>
<protein>
    <submittedName>
        <fullName evidence="10">Two-component system, OmpR family, response regulator CpxR</fullName>
    </submittedName>
</protein>
<dbReference type="EMBL" id="FMZX01000005">
    <property type="protein sequence ID" value="SDD19966.1"/>
    <property type="molecule type" value="Genomic_DNA"/>
</dbReference>
<evidence type="ECO:0000256" key="7">
    <source>
        <dbReference type="PROSITE-ProRule" id="PRU01091"/>
    </source>
</evidence>
<dbReference type="Pfam" id="PF00486">
    <property type="entry name" value="Trans_reg_C"/>
    <property type="match status" value="1"/>
</dbReference>
<dbReference type="PROSITE" id="PS51755">
    <property type="entry name" value="OMPR_PHOB"/>
    <property type="match status" value="1"/>
</dbReference>
<dbReference type="SMART" id="SM00448">
    <property type="entry name" value="REC"/>
    <property type="match status" value="1"/>
</dbReference>
<dbReference type="GO" id="GO:0006355">
    <property type="term" value="P:regulation of DNA-templated transcription"/>
    <property type="evidence" value="ECO:0007669"/>
    <property type="project" value="InterPro"/>
</dbReference>
<dbReference type="Proteomes" id="UP000198925">
    <property type="component" value="Unassembled WGS sequence"/>
</dbReference>
<sequence length="251" mass="27584">MQGLLSADGRRKGTGMEQLGLGIIEADAGFGRKLASFFNQNGFPVELHDDAKPLLARLPNRPPSVILLGEGDKPASALQTLRRIREVSIIPCIMLASRGDDLSEIVVLEAGADGIVDRDLPPRALLARIRAVLRRGEWGAVQAEPTISVDGWRLIPQRRQLLRPDGSECALTTAEYDLMCLLVEHRGKPITRDAVARAVFRRPFRAEDRTVDNLVLRLRRKLGLAQQDCIKTVRGAGYMFAGFADCGLRVA</sequence>
<dbReference type="Gene3D" id="1.10.10.10">
    <property type="entry name" value="Winged helix-like DNA-binding domain superfamily/Winged helix DNA-binding domain"/>
    <property type="match status" value="1"/>
</dbReference>
<name>A0A1G6SUL2_9PROT</name>
<dbReference type="GO" id="GO:0000976">
    <property type="term" value="F:transcription cis-regulatory region binding"/>
    <property type="evidence" value="ECO:0007669"/>
    <property type="project" value="TreeGrafter"/>
</dbReference>
<evidence type="ECO:0000256" key="6">
    <source>
        <dbReference type="PROSITE-ProRule" id="PRU00169"/>
    </source>
</evidence>
<keyword evidence="11" id="KW-1185">Reference proteome</keyword>
<evidence type="ECO:0000313" key="11">
    <source>
        <dbReference type="Proteomes" id="UP000198925"/>
    </source>
</evidence>
<evidence type="ECO:0000256" key="3">
    <source>
        <dbReference type="ARBA" id="ARBA00023015"/>
    </source>
</evidence>
<gene>
    <name evidence="10" type="ORF">SAMN04487779_1005147</name>
</gene>
<dbReference type="PANTHER" id="PTHR48111:SF4">
    <property type="entry name" value="DNA-BINDING DUAL TRANSCRIPTIONAL REGULATOR OMPR"/>
    <property type="match status" value="1"/>
</dbReference>
<feature type="domain" description="OmpR/PhoB-type" evidence="9">
    <location>
        <begin position="144"/>
        <end position="242"/>
    </location>
</feature>
<dbReference type="CDD" id="cd00383">
    <property type="entry name" value="trans_reg_C"/>
    <property type="match status" value="1"/>
</dbReference>
<dbReference type="SUPFAM" id="SSF46894">
    <property type="entry name" value="C-terminal effector domain of the bipartite response regulators"/>
    <property type="match status" value="1"/>
</dbReference>
<dbReference type="InterPro" id="IPR001789">
    <property type="entry name" value="Sig_transdc_resp-reg_receiver"/>
</dbReference>
<organism evidence="10 11">
    <name type="scientific">Belnapia rosea</name>
    <dbReference type="NCBI Taxonomy" id="938405"/>
    <lineage>
        <taxon>Bacteria</taxon>
        <taxon>Pseudomonadati</taxon>
        <taxon>Pseudomonadota</taxon>
        <taxon>Alphaproteobacteria</taxon>
        <taxon>Acetobacterales</taxon>
        <taxon>Roseomonadaceae</taxon>
        <taxon>Belnapia</taxon>
    </lineage>
</organism>
<keyword evidence="5" id="KW-0804">Transcription</keyword>
<evidence type="ECO:0000259" key="9">
    <source>
        <dbReference type="PROSITE" id="PS51755"/>
    </source>
</evidence>
<keyword evidence="3" id="KW-0805">Transcription regulation</keyword>
<dbReference type="SUPFAM" id="SSF52172">
    <property type="entry name" value="CheY-like"/>
    <property type="match status" value="1"/>
</dbReference>
<feature type="DNA-binding region" description="OmpR/PhoB-type" evidence="7">
    <location>
        <begin position="144"/>
        <end position="242"/>
    </location>
</feature>
<keyword evidence="4 7" id="KW-0238">DNA-binding</keyword>
<dbReference type="PANTHER" id="PTHR48111">
    <property type="entry name" value="REGULATOR OF RPOS"/>
    <property type="match status" value="1"/>
</dbReference>
<evidence type="ECO:0000313" key="10">
    <source>
        <dbReference type="EMBL" id="SDD19966.1"/>
    </source>
</evidence>
<dbReference type="InterPro" id="IPR036388">
    <property type="entry name" value="WH-like_DNA-bd_sf"/>
</dbReference>
<feature type="domain" description="Response regulatory" evidence="8">
    <location>
        <begin position="20"/>
        <end position="133"/>
    </location>
</feature>
<dbReference type="PROSITE" id="PS50110">
    <property type="entry name" value="RESPONSE_REGULATORY"/>
    <property type="match status" value="1"/>
</dbReference>
<dbReference type="InterPro" id="IPR001867">
    <property type="entry name" value="OmpR/PhoB-type_DNA-bd"/>
</dbReference>
<accession>A0A1G6SUL2</accession>
<evidence type="ECO:0000256" key="4">
    <source>
        <dbReference type="ARBA" id="ARBA00023125"/>
    </source>
</evidence>
<proteinExistence type="predicted"/>
<evidence type="ECO:0000256" key="2">
    <source>
        <dbReference type="ARBA" id="ARBA00023012"/>
    </source>
</evidence>